<accession>A0A875RQ16</accession>
<dbReference type="Proteomes" id="UP000662931">
    <property type="component" value="Chromosome 3"/>
</dbReference>
<keyword evidence="2" id="KW-0812">Transmembrane</keyword>
<keyword evidence="2" id="KW-1133">Transmembrane helix</keyword>
<name>A0A875RQ16_EENNA</name>
<evidence type="ECO:0000256" key="2">
    <source>
        <dbReference type="SAM" id="Phobius"/>
    </source>
</evidence>
<keyword evidence="6" id="KW-1185">Reference proteome</keyword>
<dbReference type="SMART" id="SM00321">
    <property type="entry name" value="WSC"/>
    <property type="match status" value="1"/>
</dbReference>
<protein>
    <recommendedName>
        <fullName evidence="4">WSC domain-containing protein</fullName>
    </recommendedName>
</protein>
<reference evidence="5" key="1">
    <citation type="submission" date="2020-10" db="EMBL/GenBank/DDBJ databases">
        <authorList>
            <person name="Roach M.J.R."/>
        </authorList>
    </citation>
    <scope>NUCLEOTIDE SEQUENCE</scope>
    <source>
        <strain evidence="5">CBS 1945</strain>
    </source>
</reference>
<dbReference type="EMBL" id="CP064814">
    <property type="protein sequence ID" value="QPG75750.1"/>
    <property type="molecule type" value="Genomic_DNA"/>
</dbReference>
<dbReference type="Pfam" id="PF01822">
    <property type="entry name" value="WSC"/>
    <property type="match status" value="1"/>
</dbReference>
<dbReference type="KEGG" id="bnn:FOA43_003110"/>
<keyword evidence="3" id="KW-0732">Signal</keyword>
<gene>
    <name evidence="5" type="ORF">FOA43_003110</name>
</gene>
<sequence length="241" mass="25643">MVLLLAWLALIDVVTGLTYKGCYSSVPGLVSQGTYIYQTSSYCQSICSDSYVVALKDGGDCYCGDTLPTGDSDDDLCAVSCFGYSSETCGGSDSYTVYTNDENQANEVNASKSTDSTATASSDSLSSNNNKSSSSHKLSGGAIAGIVMGCIVGAALLGIALFFCIWRRRQDDEYSYEEKSENDISPILRDSVSDDYPTPPSLGIKRFSNGSLPDAAIDGQRRELRVINPDVADTVSGLHRV</sequence>
<evidence type="ECO:0000256" key="3">
    <source>
        <dbReference type="SAM" id="SignalP"/>
    </source>
</evidence>
<feature type="chain" id="PRO_5034760604" description="WSC domain-containing protein" evidence="3">
    <location>
        <begin position="17"/>
        <end position="241"/>
    </location>
</feature>
<keyword evidence="2" id="KW-0472">Membrane</keyword>
<dbReference type="RefSeq" id="XP_038779315.1">
    <property type="nucleotide sequence ID" value="XM_038923387.1"/>
</dbReference>
<proteinExistence type="predicted"/>
<dbReference type="InterPro" id="IPR002889">
    <property type="entry name" value="WSC_carb-bd"/>
</dbReference>
<organism evidence="5 6">
    <name type="scientific">Eeniella nana</name>
    <name type="common">Yeast</name>
    <name type="synonym">Brettanomyces nanus</name>
    <dbReference type="NCBI Taxonomy" id="13502"/>
    <lineage>
        <taxon>Eukaryota</taxon>
        <taxon>Fungi</taxon>
        <taxon>Dikarya</taxon>
        <taxon>Ascomycota</taxon>
        <taxon>Saccharomycotina</taxon>
        <taxon>Pichiomycetes</taxon>
        <taxon>Pichiales</taxon>
        <taxon>Pichiaceae</taxon>
        <taxon>Brettanomyces</taxon>
    </lineage>
</organism>
<evidence type="ECO:0000313" key="5">
    <source>
        <dbReference type="EMBL" id="QPG75750.1"/>
    </source>
</evidence>
<dbReference type="PANTHER" id="PTHR16861">
    <property type="entry name" value="GLYCOPROTEIN 38"/>
    <property type="match status" value="1"/>
</dbReference>
<dbReference type="OrthoDB" id="2019572at2759"/>
<dbReference type="AlphaFoldDB" id="A0A875RQ16"/>
<feature type="compositionally biased region" description="Low complexity" evidence="1">
    <location>
        <begin position="110"/>
        <end position="135"/>
    </location>
</feature>
<feature type="transmembrane region" description="Helical" evidence="2">
    <location>
        <begin position="142"/>
        <end position="166"/>
    </location>
</feature>
<feature type="domain" description="WSC" evidence="4">
    <location>
        <begin position="16"/>
        <end position="101"/>
    </location>
</feature>
<feature type="signal peptide" evidence="3">
    <location>
        <begin position="1"/>
        <end position="16"/>
    </location>
</feature>
<dbReference type="PANTHER" id="PTHR16861:SF4">
    <property type="entry name" value="SH3 DOMAIN PROTEIN (AFU_ORTHOLOGUE AFUA_1G13610)"/>
    <property type="match status" value="1"/>
</dbReference>
<dbReference type="PROSITE" id="PS51212">
    <property type="entry name" value="WSC"/>
    <property type="match status" value="1"/>
</dbReference>
<evidence type="ECO:0000259" key="4">
    <source>
        <dbReference type="PROSITE" id="PS51212"/>
    </source>
</evidence>
<feature type="region of interest" description="Disordered" evidence="1">
    <location>
        <begin position="106"/>
        <end position="135"/>
    </location>
</feature>
<dbReference type="GeneID" id="62196511"/>
<evidence type="ECO:0000313" key="6">
    <source>
        <dbReference type="Proteomes" id="UP000662931"/>
    </source>
</evidence>
<evidence type="ECO:0000256" key="1">
    <source>
        <dbReference type="SAM" id="MobiDB-lite"/>
    </source>
</evidence>